<protein>
    <submittedName>
        <fullName evidence="1">Uncharacterized protein</fullName>
    </submittedName>
</protein>
<sequence length="503" mass="56807">VDPLQSDSSVQTLGAYYTVQAPKPWDLSWRCAGYDCYSGIAEEFYQCTSKGLPNDVPNTANRLELQNKCWWPIFAYNELKYINQIPLQYKTQPWNFLQVGWLLYIPGAIDRKPPVPKPPILPELPNGFEGLPGTTPQNPWNGYNGATSAYPRVTFDRYIAWDGSYKTDQIKWSETDRPVAPTITAMQTNESATAVTVYGVGIPKNHPLEVRVWNEYRYCWGCGSGWEFASRLATAQHVKIVLFTDKWQYLGEVWNDSPDGKWQITLPLGGSIQPGSRIFAEVQIQADYSFILHWWADTYETAKFDLRDSKYTGYPYFASGAGNIFTVPEARMTDLAEWAFRYREILSGNYQIVSGKHQFCGVWIKDYAYLTYRGDTWQTYTNLIFNPQLNWAFRLRGDIRLKYWDSYGGVCGNLGLPVTDDLIASPSPLGTQGAYQQFEHGSIYSSSYGTYATIGKMDELHNAGGGTAGYGFPKGDAVEQNGRLFQEFEGGSISMCGGADRNK</sequence>
<name>A0A955KYV2_9BACT</name>
<comment type="caution">
    <text evidence="1">The sequence shown here is derived from an EMBL/GenBank/DDBJ whole genome shotgun (WGS) entry which is preliminary data.</text>
</comment>
<accession>A0A955KYV2</accession>
<reference evidence="1" key="2">
    <citation type="journal article" date="2021" name="Microbiome">
        <title>Successional dynamics and alternative stable states in a saline activated sludge microbial community over 9 years.</title>
        <authorList>
            <person name="Wang Y."/>
            <person name="Ye J."/>
            <person name="Ju F."/>
            <person name="Liu L."/>
            <person name="Boyd J.A."/>
            <person name="Deng Y."/>
            <person name="Parks D.H."/>
            <person name="Jiang X."/>
            <person name="Yin X."/>
            <person name="Woodcroft B.J."/>
            <person name="Tyson G.W."/>
            <person name="Hugenholtz P."/>
            <person name="Polz M.F."/>
            <person name="Zhang T."/>
        </authorList>
    </citation>
    <scope>NUCLEOTIDE SEQUENCE</scope>
    <source>
        <strain evidence="1">HKST-UBA12</strain>
    </source>
</reference>
<evidence type="ECO:0000313" key="1">
    <source>
        <dbReference type="EMBL" id="MCA9379187.1"/>
    </source>
</evidence>
<feature type="non-terminal residue" evidence="1">
    <location>
        <position position="503"/>
    </location>
</feature>
<dbReference type="Proteomes" id="UP000760819">
    <property type="component" value="Unassembled WGS sequence"/>
</dbReference>
<evidence type="ECO:0000313" key="2">
    <source>
        <dbReference type="Proteomes" id="UP000760819"/>
    </source>
</evidence>
<reference evidence="1" key="1">
    <citation type="submission" date="2020-04" db="EMBL/GenBank/DDBJ databases">
        <authorList>
            <person name="Zhang T."/>
        </authorList>
    </citation>
    <scope>NUCLEOTIDE SEQUENCE</scope>
    <source>
        <strain evidence="1">HKST-UBA12</strain>
    </source>
</reference>
<organism evidence="1 2">
    <name type="scientific">Candidatus Dojkabacteria bacterium</name>
    <dbReference type="NCBI Taxonomy" id="2099670"/>
    <lineage>
        <taxon>Bacteria</taxon>
        <taxon>Candidatus Dojkabacteria</taxon>
    </lineage>
</organism>
<dbReference type="EMBL" id="JAGQLI010000108">
    <property type="protein sequence ID" value="MCA9379187.1"/>
    <property type="molecule type" value="Genomic_DNA"/>
</dbReference>
<feature type="non-terminal residue" evidence="1">
    <location>
        <position position="1"/>
    </location>
</feature>
<gene>
    <name evidence="1" type="ORF">KC640_02055</name>
</gene>
<proteinExistence type="predicted"/>
<dbReference type="AlphaFoldDB" id="A0A955KYV2"/>